<dbReference type="Proteomes" id="UP000078541">
    <property type="component" value="Unassembled WGS sequence"/>
</dbReference>
<reference evidence="13 14" key="1">
    <citation type="submission" date="2016-03" db="EMBL/GenBank/DDBJ databases">
        <title>Trachymyrmex septentrionalis WGS genome.</title>
        <authorList>
            <person name="Nygaard S."/>
            <person name="Hu H."/>
            <person name="Boomsma J."/>
            <person name="Zhang G."/>
        </authorList>
    </citation>
    <scope>NUCLEOTIDE SEQUENCE [LARGE SCALE GENOMIC DNA]</scope>
    <source>
        <strain evidence="13">Tsep2-gDNA-1</strain>
        <tissue evidence="13">Whole body</tissue>
    </source>
</reference>
<protein>
    <submittedName>
        <fullName evidence="13">Mitochondrial inner membrane protein OXA1L</fullName>
    </submittedName>
</protein>
<dbReference type="AlphaFoldDB" id="A0A195FVD0"/>
<dbReference type="GO" id="GO:0032979">
    <property type="term" value="P:protein insertion into mitochondrial inner membrane from matrix"/>
    <property type="evidence" value="ECO:0007669"/>
    <property type="project" value="TreeGrafter"/>
</dbReference>
<evidence type="ECO:0000256" key="3">
    <source>
        <dbReference type="ARBA" id="ARBA00022692"/>
    </source>
</evidence>
<feature type="transmembrane region" description="Helical" evidence="10">
    <location>
        <begin position="925"/>
        <end position="944"/>
    </location>
</feature>
<dbReference type="InterPro" id="IPR028055">
    <property type="entry name" value="YidC/Oxa/ALB_C"/>
</dbReference>
<dbReference type="PANTHER" id="PTHR12428:SF66">
    <property type="entry name" value="MITOCHONDRIAL INNER MEMBRANE PROTEIN OXA1L"/>
    <property type="match status" value="1"/>
</dbReference>
<keyword evidence="7" id="KW-0496">Mitochondrion</keyword>
<keyword evidence="8 10" id="KW-0472">Membrane</keyword>
<dbReference type="GO" id="GO:0032977">
    <property type="term" value="F:membrane insertase activity"/>
    <property type="evidence" value="ECO:0007669"/>
    <property type="project" value="InterPro"/>
</dbReference>
<proteinExistence type="inferred from homology"/>
<comment type="subcellular location">
    <subcellularLocation>
        <location evidence="9">Membrane</location>
        <topology evidence="9">Multi-pass membrane protein</topology>
    </subcellularLocation>
    <subcellularLocation>
        <location evidence="1">Mitochondrion inner membrane</location>
        <topology evidence="1">Multi-pass membrane protein</topology>
    </subcellularLocation>
</comment>
<dbReference type="CDD" id="cd20069">
    <property type="entry name" value="5TM_Oxa1-like"/>
    <property type="match status" value="1"/>
</dbReference>
<keyword evidence="6 10" id="KW-1133">Transmembrane helix</keyword>
<evidence type="ECO:0000313" key="13">
    <source>
        <dbReference type="EMBL" id="KYN44418.1"/>
    </source>
</evidence>
<feature type="transmembrane region" description="Helical" evidence="10">
    <location>
        <begin position="166"/>
        <end position="186"/>
    </location>
</feature>
<accession>A0A195FVD0</accession>
<name>A0A195FVD0_9HYME</name>
<dbReference type="InterPro" id="IPR001708">
    <property type="entry name" value="YidC/ALB3/OXA1/COX18"/>
</dbReference>
<dbReference type="STRING" id="34720.A0A195FVD0"/>
<evidence type="ECO:0000256" key="4">
    <source>
        <dbReference type="ARBA" id="ARBA00022792"/>
    </source>
</evidence>
<feature type="domain" description="Membrane insertase YidC/Oxa/ALB C-terminal" evidence="11">
    <location>
        <begin position="166"/>
        <end position="358"/>
    </location>
</feature>
<evidence type="ECO:0000256" key="9">
    <source>
        <dbReference type="RuleBase" id="RU003945"/>
    </source>
</evidence>
<evidence type="ECO:0000256" key="7">
    <source>
        <dbReference type="ARBA" id="ARBA00023128"/>
    </source>
</evidence>
<dbReference type="GO" id="GO:0005743">
    <property type="term" value="C:mitochondrial inner membrane"/>
    <property type="evidence" value="ECO:0007669"/>
    <property type="project" value="UniProtKB-SubCell"/>
</dbReference>
<evidence type="ECO:0000256" key="8">
    <source>
        <dbReference type="ARBA" id="ARBA00023136"/>
    </source>
</evidence>
<comment type="similarity">
    <text evidence="2 9">Belongs to the OXA1/ALB3/YidC family.</text>
</comment>
<gene>
    <name evidence="13" type="ORF">ALC56_01116</name>
</gene>
<organism evidence="13 14">
    <name type="scientific">Trachymyrmex septentrionalis</name>
    <dbReference type="NCBI Taxonomy" id="34720"/>
    <lineage>
        <taxon>Eukaryota</taxon>
        <taxon>Metazoa</taxon>
        <taxon>Ecdysozoa</taxon>
        <taxon>Arthropoda</taxon>
        <taxon>Hexapoda</taxon>
        <taxon>Insecta</taxon>
        <taxon>Pterygota</taxon>
        <taxon>Neoptera</taxon>
        <taxon>Endopterygota</taxon>
        <taxon>Hymenoptera</taxon>
        <taxon>Apocrita</taxon>
        <taxon>Aculeata</taxon>
        <taxon>Formicoidea</taxon>
        <taxon>Formicidae</taxon>
        <taxon>Myrmicinae</taxon>
        <taxon>Trachymyrmex</taxon>
    </lineage>
</organism>
<dbReference type="EMBL" id="KQ981219">
    <property type="protein sequence ID" value="KYN44418.1"/>
    <property type="molecule type" value="Genomic_DNA"/>
</dbReference>
<keyword evidence="5" id="KW-0809">Transit peptide</keyword>
<feature type="transmembrane region" description="Helical" evidence="10">
    <location>
        <begin position="327"/>
        <end position="346"/>
    </location>
</feature>
<evidence type="ECO:0000256" key="6">
    <source>
        <dbReference type="ARBA" id="ARBA00022989"/>
    </source>
</evidence>
<keyword evidence="14" id="KW-1185">Reference proteome</keyword>
<evidence type="ECO:0000313" key="14">
    <source>
        <dbReference type="Proteomes" id="UP000078541"/>
    </source>
</evidence>
<dbReference type="InterPro" id="IPR055164">
    <property type="entry name" value="EDR1/CTR1/ARMC3-like_pept-like"/>
</dbReference>
<evidence type="ECO:0000256" key="2">
    <source>
        <dbReference type="ARBA" id="ARBA00009877"/>
    </source>
</evidence>
<evidence type="ECO:0000256" key="1">
    <source>
        <dbReference type="ARBA" id="ARBA00004448"/>
    </source>
</evidence>
<dbReference type="Pfam" id="PF14381">
    <property type="entry name" value="EDR1_CTR1_ARMC3_pept"/>
    <property type="match status" value="1"/>
</dbReference>
<dbReference type="Pfam" id="PF02096">
    <property type="entry name" value="60KD_IMP"/>
    <property type="match status" value="1"/>
</dbReference>
<evidence type="ECO:0000259" key="11">
    <source>
        <dbReference type="Pfam" id="PF02096"/>
    </source>
</evidence>
<dbReference type="NCBIfam" id="TIGR03592">
    <property type="entry name" value="yidC_oxa1_cterm"/>
    <property type="match status" value="1"/>
</dbReference>
<keyword evidence="4" id="KW-0999">Mitochondrion inner membrane</keyword>
<feature type="domain" description="EDR1/CTR1/ARMC3-like peptidase-like" evidence="12">
    <location>
        <begin position="716"/>
        <end position="803"/>
    </location>
</feature>
<feature type="transmembrane region" description="Helical" evidence="10">
    <location>
        <begin position="239"/>
        <end position="260"/>
    </location>
</feature>
<dbReference type="InterPro" id="IPR016024">
    <property type="entry name" value="ARM-type_fold"/>
</dbReference>
<feature type="transmembrane region" description="Helical" evidence="10">
    <location>
        <begin position="288"/>
        <end position="306"/>
    </location>
</feature>
<dbReference type="SUPFAM" id="SSF48371">
    <property type="entry name" value="ARM repeat"/>
    <property type="match status" value="1"/>
</dbReference>
<evidence type="ECO:0000259" key="12">
    <source>
        <dbReference type="Pfam" id="PF14381"/>
    </source>
</evidence>
<evidence type="ECO:0000256" key="10">
    <source>
        <dbReference type="SAM" id="Phobius"/>
    </source>
</evidence>
<evidence type="ECO:0000256" key="5">
    <source>
        <dbReference type="ARBA" id="ARBA00022946"/>
    </source>
</evidence>
<keyword evidence="3 9" id="KW-0812">Transmembrane</keyword>
<dbReference type="PANTHER" id="PTHR12428">
    <property type="entry name" value="OXA1"/>
    <property type="match status" value="1"/>
</dbReference>
<sequence>MIIQLKGAEMLMRASIIVRRQALLKLNMISQEIVTCRHIHLVTQEKKIPRNNSLLDLHRNYRITGISLVRYASTNETIESETLASETITNETPAIETIINETPPQNNPYDEIPDPPTPIQEIIENIVKVHPNGEPTFESLGLGRWTPPGIVQNFLEFMHINLDVPWWLAIVITTMCARTLLFPLWIKAQKNMIRLSNHMPMIQDFYMRSTVARNRGDYIESAQITTNMMNYIKTNNISFFQNIMMPLVQAPIFISFFFGLKQMANLPVESLKDGGFLWLKDLTVYDPYYIMPILTSVTMFITIELGTDGTNIHAMGAMRHVIRVLPFVALPFMMHFPGAILIYWLATNTVSLIQTGFLKIPYVKKAVNMPTFIIHSKKGSTKSFKDFTNEIKQYLLKKEDLQWSTRHAANFAIKQLLMSNIKNCNIFSNINGPDYMWQMLKHSTEQVPVETCIIALEVLLTMARHLTFRDTMINFDTIDTISTYPFVDEFKIACCKLLSALCLEESGRDYFLKAKGSQRIFALITDAYSVSVRNTTLQLIQAISTDLTVAKSFVENKYLLYMLNNRLSSKIPLWDTCIEILLKSHLPTKFAFTGRLSLHDLTQDGFYVSKTNICPSPVLDDIFRIKFCPLEPIYVVNYLQLPTSDTLQNEITFEKRERENYFKKLCLFVGDINAWLESKFGRLQCDPHFSEYVELFKRVLLAKELKDVSATEKNTDRNIQYVLSRAKMLAVFVARQMSGVDSAGIRCIGQQLEVHLKQIKECLETSMIPLGQLRVGSYLERAMLFKAIADRICLPAAFVRGEYGVSWIEIAIPQTDDLNEGGLFDACLLDGNNDDYEKRITTELLDKINSVKILADSEIMTETLERALAPLMTIGKFCNLGVFEYPVGQPRTCISYQYALAKWSLFIYFYHYPKYINEFQIDKTFNINSIVPLVTITLILISIYRFKVKI</sequence>